<evidence type="ECO:0000256" key="3">
    <source>
        <dbReference type="ARBA" id="ARBA00022478"/>
    </source>
</evidence>
<keyword evidence="4" id="KW-0804">Transcription</keyword>
<dbReference type="InterPro" id="IPR045113">
    <property type="entry name" value="Rpb7-like"/>
</dbReference>
<evidence type="ECO:0000256" key="1">
    <source>
        <dbReference type="ARBA" id="ARBA00004123"/>
    </source>
</evidence>
<dbReference type="Proteomes" id="UP000018201">
    <property type="component" value="Unassembled WGS sequence"/>
</dbReference>
<dbReference type="OrthoDB" id="1162399at2759"/>
<dbReference type="CDD" id="cd04329">
    <property type="entry name" value="RNAP_II_Rpb7_N"/>
    <property type="match status" value="1"/>
</dbReference>
<accession>U6H067</accession>
<dbReference type="VEuPathDB" id="ToxoDB:EPH_0063230"/>
<dbReference type="GO" id="GO:0060213">
    <property type="term" value="P:positive regulation of nuclear-transcribed mRNA poly(A) tail shortening"/>
    <property type="evidence" value="ECO:0007669"/>
    <property type="project" value="TreeGrafter"/>
</dbReference>
<dbReference type="Gene3D" id="2.40.50.140">
    <property type="entry name" value="Nucleic acid-binding proteins"/>
    <property type="match status" value="2"/>
</dbReference>
<feature type="domain" description="S1 motif" evidence="5">
    <location>
        <begin position="78"/>
        <end position="120"/>
    </location>
</feature>
<dbReference type="GO" id="GO:0005665">
    <property type="term" value="C:RNA polymerase II, core complex"/>
    <property type="evidence" value="ECO:0007669"/>
    <property type="project" value="TreeGrafter"/>
</dbReference>
<dbReference type="PANTHER" id="PTHR12709">
    <property type="entry name" value="DNA-DIRECTED RNA POLYMERASE II, III"/>
    <property type="match status" value="1"/>
</dbReference>
<keyword evidence="8" id="KW-1185">Reference proteome</keyword>
<evidence type="ECO:0000313" key="7">
    <source>
        <dbReference type="EMBL" id="CDI85840.1"/>
    </source>
</evidence>
<reference evidence="7" key="1">
    <citation type="submission" date="2013-10" db="EMBL/GenBank/DDBJ databases">
        <title>Genomic analysis of the causative agents of coccidiosis in chickens.</title>
        <authorList>
            <person name="Reid A.J."/>
            <person name="Blake D."/>
            <person name="Billington K."/>
            <person name="Browne H."/>
            <person name="Dunn M."/>
            <person name="Hung S."/>
            <person name="Kawahara F."/>
            <person name="Miranda-Saavedra D."/>
            <person name="Mourier T."/>
            <person name="Nagra H."/>
            <person name="Otto T.D."/>
            <person name="Rawlings N."/>
            <person name="Sanchez A."/>
            <person name="Sanders M."/>
            <person name="Subramaniam C."/>
            <person name="Tay Y."/>
            <person name="Dear P."/>
            <person name="Doerig C."/>
            <person name="Gruber A."/>
            <person name="Parkinson J."/>
            <person name="Shirley M."/>
            <person name="Wan K.L."/>
            <person name="Berriman M."/>
            <person name="Tomley F."/>
            <person name="Pain A."/>
        </authorList>
    </citation>
    <scope>NUCLEOTIDE SEQUENCE [LARGE SCALE GENOMIC DNA]</scope>
    <source>
        <strain evidence="7">Houghton</strain>
    </source>
</reference>
<proteinExistence type="inferred from homology"/>
<reference evidence="7" key="2">
    <citation type="submission" date="2013-10" db="EMBL/GenBank/DDBJ databases">
        <authorList>
            <person name="Aslett M."/>
        </authorList>
    </citation>
    <scope>NUCLEOTIDE SEQUENCE [LARGE SCALE GENOMIC DNA]</scope>
    <source>
        <strain evidence="7">Houghton</strain>
    </source>
</reference>
<name>U6H067_9EIME</name>
<dbReference type="Pfam" id="PF03876">
    <property type="entry name" value="SHS2_Rpb7-N"/>
    <property type="match status" value="1"/>
</dbReference>
<dbReference type="EMBL" id="HG694399">
    <property type="protein sequence ID" value="CDI85840.1"/>
    <property type="molecule type" value="Genomic_DNA"/>
</dbReference>
<protein>
    <submittedName>
        <fullName evidence="7">DNA-directed RNA polymerase II subunit RPB7, putative</fullName>
    </submittedName>
</protein>
<dbReference type="GO" id="GO:0000932">
    <property type="term" value="C:P-body"/>
    <property type="evidence" value="ECO:0007669"/>
    <property type="project" value="TreeGrafter"/>
</dbReference>
<dbReference type="GO" id="GO:0045948">
    <property type="term" value="P:positive regulation of translational initiation"/>
    <property type="evidence" value="ECO:0007669"/>
    <property type="project" value="TreeGrafter"/>
</dbReference>
<dbReference type="FunFam" id="3.30.1490.120:FF:000001">
    <property type="entry name" value="DNA-directed RNA polymerase II subunit RPB7"/>
    <property type="match status" value="1"/>
</dbReference>
<dbReference type="Gene3D" id="3.30.1490.120">
    <property type="entry name" value="RNA polymerase Rpb7-like, N-terminal domain"/>
    <property type="match status" value="1"/>
</dbReference>
<evidence type="ECO:0000259" key="6">
    <source>
        <dbReference type="Pfam" id="PF03876"/>
    </source>
</evidence>
<dbReference type="InterPro" id="IPR012340">
    <property type="entry name" value="NA-bd_OB-fold"/>
</dbReference>
<dbReference type="GO" id="GO:0003727">
    <property type="term" value="F:single-stranded RNA binding"/>
    <property type="evidence" value="ECO:0007669"/>
    <property type="project" value="TreeGrafter"/>
</dbReference>
<dbReference type="Pfam" id="PF00575">
    <property type="entry name" value="S1"/>
    <property type="match status" value="1"/>
</dbReference>
<evidence type="ECO:0000256" key="2">
    <source>
        <dbReference type="ARBA" id="ARBA00009307"/>
    </source>
</evidence>
<gene>
    <name evidence="7" type="ORF">EPH_0063230</name>
</gene>
<dbReference type="GO" id="GO:0006367">
    <property type="term" value="P:transcription initiation at RNA polymerase II promoter"/>
    <property type="evidence" value="ECO:0007669"/>
    <property type="project" value="TreeGrafter"/>
</dbReference>
<organism evidence="7 8">
    <name type="scientific">Eimeria praecox</name>
    <dbReference type="NCBI Taxonomy" id="51316"/>
    <lineage>
        <taxon>Eukaryota</taxon>
        <taxon>Sar</taxon>
        <taxon>Alveolata</taxon>
        <taxon>Apicomplexa</taxon>
        <taxon>Conoidasida</taxon>
        <taxon>Coccidia</taxon>
        <taxon>Eucoccidiorida</taxon>
        <taxon>Eimeriorina</taxon>
        <taxon>Eimeriidae</taxon>
        <taxon>Eimeria</taxon>
    </lineage>
</organism>
<evidence type="ECO:0000313" key="8">
    <source>
        <dbReference type="Proteomes" id="UP000018201"/>
    </source>
</evidence>
<dbReference type="SUPFAM" id="SSF88798">
    <property type="entry name" value="N-terminal, heterodimerisation domain of RBP7 (RpoE)"/>
    <property type="match status" value="1"/>
</dbReference>
<dbReference type="GO" id="GO:0003697">
    <property type="term" value="F:single-stranded DNA binding"/>
    <property type="evidence" value="ECO:0007669"/>
    <property type="project" value="TreeGrafter"/>
</dbReference>
<sequence>MFFVIERWESVALRPSQLGPEYLASVEALLRQQVEGKCLQSVGYVVCVIRVLQHLPGRIQDSTGLVVVAAKYQAIVFKPFKEEVLDAVITDVNKLGLFAQCGPLKVFVSRASLPPTYTFQEEDAGCGSNGLAAAATYASAIPSEAVASSAAAYPAADSVAVYPAAVAAAAAYAAFTAAFCGCQEEDAMPSFSDGSQALRSGGEIRLKLLGVRFEASQIFAVATTNADYLGPIEPRETSAA</sequence>
<comment type="subcellular location">
    <subcellularLocation>
        <location evidence="1">Nucleus</location>
    </subcellularLocation>
</comment>
<evidence type="ECO:0000256" key="4">
    <source>
        <dbReference type="ARBA" id="ARBA00023163"/>
    </source>
</evidence>
<dbReference type="PANTHER" id="PTHR12709:SF4">
    <property type="entry name" value="DNA-DIRECTED RNA POLYMERASE II SUBUNIT RPB7"/>
    <property type="match status" value="1"/>
</dbReference>
<keyword evidence="3 7" id="KW-0240">DNA-directed RNA polymerase</keyword>
<dbReference type="AlphaFoldDB" id="U6H067"/>
<feature type="domain" description="RNA polymerase Rpb7-like N-terminal" evidence="6">
    <location>
        <begin position="11"/>
        <end position="64"/>
    </location>
</feature>
<dbReference type="InterPro" id="IPR036898">
    <property type="entry name" value="RNA_pol_Rpb7-like_N_sf"/>
</dbReference>
<comment type="similarity">
    <text evidence="2">Belongs to the eukaryotic RPB7/RPC8 RNA polymerase subunit family.</text>
</comment>
<dbReference type="SUPFAM" id="SSF50249">
    <property type="entry name" value="Nucleic acid-binding proteins"/>
    <property type="match status" value="1"/>
</dbReference>
<dbReference type="InterPro" id="IPR005576">
    <property type="entry name" value="Rpb7-like_N"/>
</dbReference>
<dbReference type="InterPro" id="IPR003029">
    <property type="entry name" value="S1_domain"/>
</dbReference>
<evidence type="ECO:0000259" key="5">
    <source>
        <dbReference type="Pfam" id="PF00575"/>
    </source>
</evidence>
<dbReference type="GO" id="GO:0031369">
    <property type="term" value="F:translation initiation factor binding"/>
    <property type="evidence" value="ECO:0007669"/>
    <property type="project" value="TreeGrafter"/>
</dbReference>